<name>A0A844YEB7_9SPHN</name>
<protein>
    <recommendedName>
        <fullName evidence="3">Poly A polymerase head domain-containing protein</fullName>
    </recommendedName>
</protein>
<dbReference type="InterPro" id="IPR043519">
    <property type="entry name" value="NT_sf"/>
</dbReference>
<dbReference type="Proteomes" id="UP000445582">
    <property type="component" value="Unassembled WGS sequence"/>
</dbReference>
<dbReference type="AlphaFoldDB" id="A0A844YEB7"/>
<dbReference type="EMBL" id="WTYN01000001">
    <property type="protein sequence ID" value="MXO61993.1"/>
    <property type="molecule type" value="Genomic_DNA"/>
</dbReference>
<accession>A0A844YEB7</accession>
<comment type="caution">
    <text evidence="1">The sequence shown here is derived from an EMBL/GenBank/DDBJ whole genome shotgun (WGS) entry which is preliminary data.</text>
</comment>
<reference evidence="1 2" key="1">
    <citation type="submission" date="2019-12" db="EMBL/GenBank/DDBJ databases">
        <title>Genomic-based taxomic classification of the family Erythrobacteraceae.</title>
        <authorList>
            <person name="Xu L."/>
        </authorList>
    </citation>
    <scope>NUCLEOTIDE SEQUENCE [LARGE SCALE GENOMIC DNA]</scope>
    <source>
        <strain evidence="1 2">MCCC 1A09965</strain>
    </source>
</reference>
<gene>
    <name evidence="1" type="ORF">GRI48_03115</name>
</gene>
<evidence type="ECO:0008006" key="3">
    <source>
        <dbReference type="Google" id="ProtNLM"/>
    </source>
</evidence>
<evidence type="ECO:0000313" key="2">
    <source>
        <dbReference type="Proteomes" id="UP000445582"/>
    </source>
</evidence>
<organism evidence="1 2">
    <name type="scientific">Qipengyuania oceanensis</name>
    <dbReference type="NCBI Taxonomy" id="1463597"/>
    <lineage>
        <taxon>Bacteria</taxon>
        <taxon>Pseudomonadati</taxon>
        <taxon>Pseudomonadota</taxon>
        <taxon>Alphaproteobacteria</taxon>
        <taxon>Sphingomonadales</taxon>
        <taxon>Erythrobacteraceae</taxon>
        <taxon>Qipengyuania</taxon>
    </lineage>
</organism>
<dbReference type="RefSeq" id="WP_160671266.1">
    <property type="nucleotide sequence ID" value="NZ_WTYN01000001.1"/>
</dbReference>
<keyword evidence="2" id="KW-1185">Reference proteome</keyword>
<dbReference type="SUPFAM" id="SSF81301">
    <property type="entry name" value="Nucleotidyltransferase"/>
    <property type="match status" value="1"/>
</dbReference>
<sequence>MSLSASTKQIKRRVDDYVWYDKSQPLQELRHLLRTQFLQEGEVAIIGGMVRDIATGGAASFSSDVDLVLNIAPNRVDEIARSLNAVPNRFGGYGIRFPRWKVDFWALRNTWAHTQGHVRVRELSDLTKTTFFNVDAVLYTLNTRKVIAQDRYLDSALKRKLEVNLLPNPSIDGNLVRTVRRALRWNYHLGRDLRNFVSENLDSKMFDHIVRTENRLYGFSYAELHEDYIGLLDALFDGRKRRVEYSEKRFQMELPF</sequence>
<evidence type="ECO:0000313" key="1">
    <source>
        <dbReference type="EMBL" id="MXO61993.1"/>
    </source>
</evidence>
<dbReference type="Gene3D" id="3.30.460.10">
    <property type="entry name" value="Beta Polymerase, domain 2"/>
    <property type="match status" value="1"/>
</dbReference>
<dbReference type="OrthoDB" id="5510318at2"/>
<proteinExistence type="predicted"/>